<sequence>MLLWQPSSHTSGFGFDTRVGQSITGLSSVFRISVEARGLDLCPVYGNRFTPYYMGFITQMVESGCILYNGITCRNGGKSSKEFSRLRRGERELLLTKNHPVSTPAFQAGAPCRGCVYKHTISHTHDTETRSNNLWITQRVVSYGHRTRYTLLGSRLSSHHANLVVKIMQPCN</sequence>
<organism evidence="1">
    <name type="scientific">Spodoptera frugiperda</name>
    <name type="common">Fall armyworm</name>
    <dbReference type="NCBI Taxonomy" id="7108"/>
    <lineage>
        <taxon>Eukaryota</taxon>
        <taxon>Metazoa</taxon>
        <taxon>Ecdysozoa</taxon>
        <taxon>Arthropoda</taxon>
        <taxon>Hexapoda</taxon>
        <taxon>Insecta</taxon>
        <taxon>Pterygota</taxon>
        <taxon>Neoptera</taxon>
        <taxon>Endopterygota</taxon>
        <taxon>Lepidoptera</taxon>
        <taxon>Glossata</taxon>
        <taxon>Ditrysia</taxon>
        <taxon>Noctuoidea</taxon>
        <taxon>Noctuidae</taxon>
        <taxon>Amphipyrinae</taxon>
        <taxon>Spodoptera</taxon>
    </lineage>
</organism>
<accession>A0A2H1W1I2</accession>
<gene>
    <name evidence="1" type="ORF">SFRICE_029319</name>
</gene>
<protein>
    <submittedName>
        <fullName evidence="1">SFRICE_029319</fullName>
    </submittedName>
</protein>
<proteinExistence type="predicted"/>
<dbReference type="AlphaFoldDB" id="A0A2H1W1I2"/>
<evidence type="ECO:0000313" key="1">
    <source>
        <dbReference type="EMBL" id="SOQ46941.1"/>
    </source>
</evidence>
<reference evidence="1" key="1">
    <citation type="submission" date="2016-07" db="EMBL/GenBank/DDBJ databases">
        <authorList>
            <person name="Bretaudeau A."/>
        </authorList>
    </citation>
    <scope>NUCLEOTIDE SEQUENCE</scope>
    <source>
        <strain evidence="1">Rice</strain>
        <tissue evidence="1">Whole body</tissue>
    </source>
</reference>
<name>A0A2H1W1I2_SPOFR</name>
<dbReference type="EMBL" id="ODYU01005758">
    <property type="protein sequence ID" value="SOQ46941.1"/>
    <property type="molecule type" value="Genomic_DNA"/>
</dbReference>